<name>A0A816NET9_BRANA</name>
<dbReference type="Proteomes" id="UP001295469">
    <property type="component" value="Chromosome A09"/>
</dbReference>
<accession>A0A816NET9</accession>
<protein>
    <submittedName>
        <fullName evidence="1">(rape) hypothetical protein</fullName>
    </submittedName>
</protein>
<gene>
    <name evidence="1" type="ORF">DARMORV10_A09P02520.1</name>
</gene>
<sequence>MADFERNRVLSFDAIHQLIGNMFHNEVHYPEDDDPYYPEDHYFPATSERYGDDQYEIDIFGFVQI</sequence>
<reference evidence="1" key="1">
    <citation type="submission" date="2021-01" db="EMBL/GenBank/DDBJ databases">
        <authorList>
            <consortium name="Genoscope - CEA"/>
            <person name="William W."/>
        </authorList>
    </citation>
    <scope>NUCLEOTIDE SEQUENCE</scope>
</reference>
<organism evidence="1">
    <name type="scientific">Brassica napus</name>
    <name type="common">Rape</name>
    <dbReference type="NCBI Taxonomy" id="3708"/>
    <lineage>
        <taxon>Eukaryota</taxon>
        <taxon>Viridiplantae</taxon>
        <taxon>Streptophyta</taxon>
        <taxon>Embryophyta</taxon>
        <taxon>Tracheophyta</taxon>
        <taxon>Spermatophyta</taxon>
        <taxon>Magnoliopsida</taxon>
        <taxon>eudicotyledons</taxon>
        <taxon>Gunneridae</taxon>
        <taxon>Pentapetalae</taxon>
        <taxon>rosids</taxon>
        <taxon>malvids</taxon>
        <taxon>Brassicales</taxon>
        <taxon>Brassicaceae</taxon>
        <taxon>Brassiceae</taxon>
        <taxon>Brassica</taxon>
    </lineage>
</organism>
<evidence type="ECO:0000313" key="1">
    <source>
        <dbReference type="EMBL" id="CAF2035043.1"/>
    </source>
</evidence>
<dbReference type="EMBL" id="HG994363">
    <property type="protein sequence ID" value="CAF2035043.1"/>
    <property type="molecule type" value="Genomic_DNA"/>
</dbReference>
<proteinExistence type="predicted"/>
<dbReference type="AlphaFoldDB" id="A0A816NET9"/>